<evidence type="ECO:0000313" key="2">
    <source>
        <dbReference type="EMBL" id="CAG4645652.1"/>
    </source>
</evidence>
<dbReference type="GO" id="GO:0048019">
    <property type="term" value="F:receptor antagonist activity"/>
    <property type="evidence" value="ECO:0007669"/>
    <property type="project" value="InterPro"/>
</dbReference>
<dbReference type="InterPro" id="IPR010483">
    <property type="entry name" value="Alpha_2_MRAP_C"/>
</dbReference>
<feature type="domain" description="Alpha-2-macroglobulin RAP C-terminal" evidence="1">
    <location>
        <begin position="21"/>
        <end position="212"/>
    </location>
</feature>
<reference evidence="2" key="1">
    <citation type="submission" date="2021-04" db="EMBL/GenBank/DDBJ databases">
        <authorList>
            <person name="Cornetti L."/>
        </authorList>
    </citation>
    <scope>NUCLEOTIDE SEQUENCE</scope>
</reference>
<dbReference type="InterPro" id="IPR036744">
    <property type="entry name" value="RAP_sf"/>
</dbReference>
<protein>
    <submittedName>
        <fullName evidence="2">EOG090X09CU</fullName>
    </submittedName>
</protein>
<evidence type="ECO:0000259" key="1">
    <source>
        <dbReference type="Pfam" id="PF06401"/>
    </source>
</evidence>
<dbReference type="GO" id="GO:0008201">
    <property type="term" value="F:heparin binding"/>
    <property type="evidence" value="ECO:0007669"/>
    <property type="project" value="InterPro"/>
</dbReference>
<dbReference type="GO" id="GO:0050750">
    <property type="term" value="F:low-density lipoprotein particle receptor binding"/>
    <property type="evidence" value="ECO:0007669"/>
    <property type="project" value="InterPro"/>
</dbReference>
<name>A0A9N6WRC0_9CRUS</name>
<dbReference type="SUPFAM" id="SSF47045">
    <property type="entry name" value="RAP domain-like"/>
    <property type="match status" value="2"/>
</dbReference>
<dbReference type="PANTHER" id="PTHR16560">
    <property type="entry name" value="ALPHA-2-MACROGLOBULIN RECEPTOR-ASSOCIATED PROTEIN"/>
    <property type="match status" value="1"/>
</dbReference>
<dbReference type="GO" id="GO:0048259">
    <property type="term" value="P:regulation of receptor-mediated endocytosis"/>
    <property type="evidence" value="ECO:0007669"/>
    <property type="project" value="TreeGrafter"/>
</dbReference>
<dbReference type="Pfam" id="PF06401">
    <property type="entry name" value="Alpha-2-MRAP_C"/>
    <property type="match status" value="1"/>
</dbReference>
<dbReference type="AlphaFoldDB" id="A0A9N6WRC0"/>
<gene>
    <name evidence="2" type="primary">EOG090X09CU</name>
</gene>
<dbReference type="GO" id="GO:0005783">
    <property type="term" value="C:endoplasmic reticulum"/>
    <property type="evidence" value="ECO:0007669"/>
    <property type="project" value="InterPro"/>
</dbReference>
<dbReference type="InterPro" id="IPR038003">
    <property type="entry name" value="A2-macroglobuin_RAP"/>
</dbReference>
<dbReference type="Gene3D" id="1.20.81.10">
    <property type="entry name" value="RAP domain"/>
    <property type="match status" value="2"/>
</dbReference>
<sequence length="212" mass="25058">MESGKEEQSFNEVSDEKLKVLFKDKKIQKLWMKAEQAGLTEIELKLLKEEFTHHQDKVDQFYSILDAKEYRQNQTDIDNNLPFQDFENIDDTLGTAEAVRGKHRSLKDSYDRLHRMVLDGPKHKDFSEPRVQTLWRTALKAGFPSEELESLQVELRHYEQRLGKLNHLQAIHAEGMKHDLEDLPGKIKLQERKVEKLHAELESRIMQRRLEL</sequence>
<organism evidence="2">
    <name type="scientific">Lynceus sp. MCZ IZ 141354</name>
    <dbReference type="NCBI Taxonomy" id="1930659"/>
    <lineage>
        <taxon>Eukaryota</taxon>
        <taxon>Metazoa</taxon>
        <taxon>Ecdysozoa</taxon>
        <taxon>Arthropoda</taxon>
        <taxon>Crustacea</taxon>
        <taxon>Branchiopoda</taxon>
        <taxon>Diplostraca</taxon>
        <taxon>Laevicaudata</taxon>
        <taxon>Lynceidae</taxon>
        <taxon>Lynceus</taxon>
    </lineage>
</organism>
<dbReference type="PANTHER" id="PTHR16560:SF2">
    <property type="entry name" value="ALPHA-2-MACROGLOBULIN RECEPTOR-ASSOCIATED PROTEIN"/>
    <property type="match status" value="1"/>
</dbReference>
<proteinExistence type="predicted"/>
<dbReference type="EMBL" id="OC988997">
    <property type="protein sequence ID" value="CAG4645652.1"/>
    <property type="molecule type" value="Genomic_DNA"/>
</dbReference>
<accession>A0A9N6WRC0</accession>